<dbReference type="STRING" id="2025994.A0A2T3ANQ5"/>
<evidence type="ECO:0000313" key="6">
    <source>
        <dbReference type="Proteomes" id="UP000241462"/>
    </source>
</evidence>
<reference evidence="5 6" key="1">
    <citation type="journal article" date="2018" name="Mycol. Prog.">
        <title>Coniella lustricola, a new species from submerged detritus.</title>
        <authorList>
            <person name="Raudabaugh D.B."/>
            <person name="Iturriaga T."/>
            <person name="Carver A."/>
            <person name="Mondo S."/>
            <person name="Pangilinan J."/>
            <person name="Lipzen A."/>
            <person name="He G."/>
            <person name="Amirebrahimi M."/>
            <person name="Grigoriev I.V."/>
            <person name="Miller A.N."/>
        </authorList>
    </citation>
    <scope>NUCLEOTIDE SEQUENCE [LARGE SCALE GENOMIC DNA]</scope>
    <source>
        <strain evidence="5 6">B22-T-1</strain>
    </source>
</reference>
<evidence type="ECO:0000256" key="1">
    <source>
        <dbReference type="ARBA" id="ARBA00007598"/>
    </source>
</evidence>
<dbReference type="Gene3D" id="1.10.1040.10">
    <property type="entry name" value="N-(1-d-carboxylethyl)-l-norvaline Dehydrogenase, domain 2"/>
    <property type="match status" value="1"/>
</dbReference>
<dbReference type="Proteomes" id="UP000241462">
    <property type="component" value="Unassembled WGS sequence"/>
</dbReference>
<dbReference type="InParanoid" id="A0A2T3ANQ5"/>
<protein>
    <submittedName>
        <fullName evidence="5">NAD binding domain of 6-phosphogluconate dehydrogenase-domain-containing protein</fullName>
    </submittedName>
</protein>
<feature type="active site" evidence="3">
    <location>
        <position position="179"/>
    </location>
</feature>
<dbReference type="Gene3D" id="3.40.50.720">
    <property type="entry name" value="NAD(P)-binding Rossmann-like Domain"/>
    <property type="match status" value="1"/>
</dbReference>
<dbReference type="SUPFAM" id="SSF51735">
    <property type="entry name" value="NAD(P)-binding Rossmann-fold domains"/>
    <property type="match status" value="1"/>
</dbReference>
<keyword evidence="2" id="KW-0560">Oxidoreductase</keyword>
<dbReference type="AlphaFoldDB" id="A0A2T3ANQ5"/>
<evidence type="ECO:0000313" key="5">
    <source>
        <dbReference type="EMBL" id="PSS05292.1"/>
    </source>
</evidence>
<dbReference type="SUPFAM" id="SSF48179">
    <property type="entry name" value="6-phosphogluconate dehydrogenase C-terminal domain-like"/>
    <property type="match status" value="1"/>
</dbReference>
<evidence type="ECO:0000256" key="2">
    <source>
        <dbReference type="ARBA" id="ARBA00023002"/>
    </source>
</evidence>
<dbReference type="PIRSF" id="PIRSF000103">
    <property type="entry name" value="HIBADH"/>
    <property type="match status" value="1"/>
</dbReference>
<evidence type="ECO:0000256" key="3">
    <source>
        <dbReference type="PIRSR" id="PIRSR000103-1"/>
    </source>
</evidence>
<dbReference type="PANTHER" id="PTHR43580:SF3">
    <property type="entry name" value="6-PHOSPHOGLUCONATE DEHYDROGENASE FAMILY PROTEIN (AFU_ORTHOLOGUE AFUA_2G11600)"/>
    <property type="match status" value="1"/>
</dbReference>
<name>A0A2T3ANQ5_9PEZI</name>
<dbReference type="PANTHER" id="PTHR43580">
    <property type="entry name" value="OXIDOREDUCTASE GLYR1-RELATED"/>
    <property type="match status" value="1"/>
</dbReference>
<organism evidence="5 6">
    <name type="scientific">Coniella lustricola</name>
    <dbReference type="NCBI Taxonomy" id="2025994"/>
    <lineage>
        <taxon>Eukaryota</taxon>
        <taxon>Fungi</taxon>
        <taxon>Dikarya</taxon>
        <taxon>Ascomycota</taxon>
        <taxon>Pezizomycotina</taxon>
        <taxon>Sordariomycetes</taxon>
        <taxon>Sordariomycetidae</taxon>
        <taxon>Diaporthales</taxon>
        <taxon>Schizoparmaceae</taxon>
        <taxon>Coniella</taxon>
    </lineage>
</organism>
<dbReference type="InterPro" id="IPR006115">
    <property type="entry name" value="6PGDH_NADP-bd"/>
</dbReference>
<comment type="similarity">
    <text evidence="1">Belongs to the HIBADH-related family. NP60 subfamily.</text>
</comment>
<proteinExistence type="inferred from homology"/>
<dbReference type="InterPro" id="IPR013328">
    <property type="entry name" value="6PGD_dom2"/>
</dbReference>
<dbReference type="InterPro" id="IPR036291">
    <property type="entry name" value="NAD(P)-bd_dom_sf"/>
</dbReference>
<gene>
    <name evidence="5" type="ORF">BD289DRAFT_419932</name>
</gene>
<dbReference type="InterPro" id="IPR051265">
    <property type="entry name" value="HIBADH-related_NP60_sf"/>
</dbReference>
<dbReference type="EMBL" id="KZ678372">
    <property type="protein sequence ID" value="PSS05292.1"/>
    <property type="molecule type" value="Genomic_DNA"/>
</dbReference>
<evidence type="ECO:0000259" key="4">
    <source>
        <dbReference type="Pfam" id="PF03446"/>
    </source>
</evidence>
<accession>A0A2T3ANQ5</accession>
<sequence>MAPKVLYVGLGNIGRGMAKNIAEKAQLDSPLLLFNRTTQRATDLSAKIAQNKSEVAKSLDSAVAQVDVIFLCLANDKAVTETVDALAKLDLTGKVVAECSTIHPDTTTAVAETLTAKGADFVACPVFGAPAMADSGNLVSVPAGPKSSVDRIRPYLEGVSSRAVIDMSGEPYHKALQLKLVGNTFVLNMVEQIAEGHVLAEKVGLGTQHVHKFLELLLPGIFPAYSMRMLTGDYWKREEPLFHVDLARKDAGHALRLAKDNGCEMQNVMTGDKHLAAVQKKNPKFGDIVGIYGVVREEAGLPFENDV</sequence>
<dbReference type="GO" id="GO:0050661">
    <property type="term" value="F:NADP binding"/>
    <property type="evidence" value="ECO:0007669"/>
    <property type="project" value="InterPro"/>
</dbReference>
<dbReference type="OrthoDB" id="435038at2759"/>
<dbReference type="InterPro" id="IPR008927">
    <property type="entry name" value="6-PGluconate_DH-like_C_sf"/>
</dbReference>
<dbReference type="GO" id="GO:0016491">
    <property type="term" value="F:oxidoreductase activity"/>
    <property type="evidence" value="ECO:0007669"/>
    <property type="project" value="UniProtKB-KW"/>
</dbReference>
<dbReference type="InterPro" id="IPR015815">
    <property type="entry name" value="HIBADH-related"/>
</dbReference>
<dbReference type="Pfam" id="PF03446">
    <property type="entry name" value="NAD_binding_2"/>
    <property type="match status" value="1"/>
</dbReference>
<feature type="domain" description="6-phosphogluconate dehydrogenase NADP-binding" evidence="4">
    <location>
        <begin position="5"/>
        <end position="163"/>
    </location>
</feature>
<keyword evidence="6" id="KW-1185">Reference proteome</keyword>